<dbReference type="Pfam" id="PF16589">
    <property type="entry name" value="BRCT_2"/>
    <property type="match status" value="1"/>
</dbReference>
<dbReference type="GO" id="GO:0006303">
    <property type="term" value="P:double-strand break repair via nonhomologous end joining"/>
    <property type="evidence" value="ECO:0007669"/>
    <property type="project" value="TreeGrafter"/>
</dbReference>
<evidence type="ECO:0000256" key="12">
    <source>
        <dbReference type="ARBA" id="ARBA00023172"/>
    </source>
</evidence>
<sequence>MQATPAPTSAPSSPEPQEEQEEQAESKYPTAPHNTGSAPFGILVALFDKLQNERKLDRRKRLMGTWFNHWRDEKGHDLYPVLRLILPQKDRERAVYGLKEKNLAKTYIKLIPLGMRDPDAIRLLNWKKPTEHDKTSGDFPTVLYEVVSKRSSVIEGSLSVEELNDILDELSKNMGKQDKQSKILQRVYNRTTPEEQRWIVRVILKGLSLPGLSLSCNSFSPDMVISVKETTVFSVFHPDAQDLYNTCSDLKKVAWELWDPSHRLREEDKAVQLCSAFAPMLCKRPTKTIEGTVREMGNSEFIIEEKLDGERMQLHKRGNEYFYCSRKGKDYTYLYGKHLAAGSLTPFIDKAFDPRVQDIILDGEMLVWDPVSQRNLPFGTLKTAALDKSKKEHNPRPCFKVFDLLYLNGQSLLEKSTATRRKNMRACLKEIKGRIEFTVEYRGKTAQDVRERMDEVMESRGEGLVIKHPSSQYVLNGRNMDWIKVKPEYMDNMGETVDVLVVAANYGSGSRGGGVSTLICAVVDDRRAPADEDEEPKYSSFVRIGSGLSFADYVWVRSKPWKTWDPKNPPEFLQTAKKSHEDKGDVYLLPEDSFILKVKAAEIVTSDQYHMGFTMRFPRALSIRDDLSIADCMPATAVLESIRTIKKRKMESDTGTSKKKRKITAKKPEVIPVFAGQKLKGVDVVSNIFQGTTFVVMPDPSSKTREEDKKELSTLIKGNGGSLATIPKQQSPIFLVYGGTRKHLELQNYIKKGIYDVIKPQWIKDSIAQGEPAPLRKKYFFHATESRIETEEYGEGSDEDETMDDDEAGPSTLATQDEAKVDDVKPKIEKEELDPLLADWLKVEDDDKPGLGAKEYDSVTDDDSDNADVANEEPDNDMDDWLNIRPAKKDSEPAPELDEEEPEEVAEDSKMGENETAMEYDQELIFKHLCFYLDSPKNARKHGMSVKAKQETAVEQSFTELSDLIVKHGGKVVALDEPKLTHVVIDKRDDSRRVELMKRTSKPKRRHLVISEFIQACLDESTLLDEDEHIFPFASLDGPSPISQLLNSLGITREDLEMRSQQMRQFLTSDSSFPSRASSHLSTSATETRPLSRADSSATTFTRQISRGPSISTRDASPTPAPTVKREIEEESIPPRQFDSMEMVLERQRLNRKQKRSKKRETSFATGGALRQLDPLPSQERAPAARSNDPRDDDGEMVASSSTSVSDPPPVTPMRSKYYREHTSYTGSDAPAPKIESPSPTRAPSRATASTYAYPYFYYGAYGSQQNQFLSLPFRSAQAGSSVNFQTPVKPPRPQNGGEPSSPSPDKSPLPPSSPPYASSPASSPVARLINYVSSPGPMASDPPKAPPYKLPPGPYSDKRPYHSYAALIGQAILASEDHRLTLQEIYEYIVTVYPHFKRGERTWMNSIRHVLSTTVHFRKVTRERAAGRSHWAILDEDLHCFVDGNYRKSGTSKMRQVPRPKAPKKRSADEAEEDESSPSSLAKKSAKRAKKMATNPPASSLPTSLFPPFSEQPPGLLPALVHPQEKPNPRTGPATHHQTYFESCMSKPARNAPSEILFPPLPKDPYRLIASNVSAAPPADEDDEENDVESEDEMDHPGPPSTEDIQPSSPLDSEFVSEDAPQPTPSRSHSSISPVPALTPNCSSSSPIPPSDIEQDSYLAKAVKRTVSSSNVAPVADDVDDANTEANTSGEHDAEEGPFTSSLLRPVEFWDERGETAADADTLQPGIELQGPATLDDESDDEEDDDDDDVPLMLMSQTNRLVRREEKATVVKLKIRPLAKVHSEHTLQRRKTAPAARTGTKNGKRKKAKPSKVTHLVPIAGPSTPPRNSRRHKIHLSPSHTPLSHKGLYMSPSASLAHYKSHLDPPPTLVYGTASSSRLAKDDDDDEPSDVLRTPARKRNAASSSAHPVTPKRLLFGIEASSPFRTPGGGMLSASPFRTPGGGRGGGIFDTHDPLTMLDEELSSFGAAGKDSPAGLYGKGTLYDSPNPLDGSPGKWARWW</sequence>
<evidence type="ECO:0000256" key="17">
    <source>
        <dbReference type="RuleBase" id="RU000617"/>
    </source>
</evidence>
<evidence type="ECO:0000256" key="10">
    <source>
        <dbReference type="ARBA" id="ARBA00022842"/>
    </source>
</evidence>
<feature type="region of interest" description="Disordered" evidence="19">
    <location>
        <begin position="1450"/>
        <end position="1752"/>
    </location>
</feature>
<reference evidence="23 24" key="1">
    <citation type="journal article" date="2024" name="J Genomics">
        <title>Draft genome sequencing and assembly of Favolaschia claudopus CIRM-BRFM 2984 isolated from oak limbs.</title>
        <authorList>
            <person name="Navarro D."/>
            <person name="Drula E."/>
            <person name="Chaduli D."/>
            <person name="Cazenave R."/>
            <person name="Ahrendt S."/>
            <person name="Wang J."/>
            <person name="Lipzen A."/>
            <person name="Daum C."/>
            <person name="Barry K."/>
            <person name="Grigoriev I.V."/>
            <person name="Favel A."/>
            <person name="Rosso M.N."/>
            <person name="Martin F."/>
        </authorList>
    </citation>
    <scope>NUCLEOTIDE SEQUENCE [LARGE SCALE GENOMIC DNA]</scope>
    <source>
        <strain evidence="23 24">CIRM-BRFM 2984</strain>
    </source>
</reference>
<dbReference type="InterPro" id="IPR001357">
    <property type="entry name" value="BRCT_dom"/>
</dbReference>
<dbReference type="GO" id="GO:0003700">
    <property type="term" value="F:DNA-binding transcription factor activity"/>
    <property type="evidence" value="ECO:0007669"/>
    <property type="project" value="InterPro"/>
</dbReference>
<organism evidence="23 24">
    <name type="scientific">Favolaschia claudopus</name>
    <dbReference type="NCBI Taxonomy" id="2862362"/>
    <lineage>
        <taxon>Eukaryota</taxon>
        <taxon>Fungi</taxon>
        <taxon>Dikarya</taxon>
        <taxon>Basidiomycota</taxon>
        <taxon>Agaricomycotina</taxon>
        <taxon>Agaricomycetes</taxon>
        <taxon>Agaricomycetidae</taxon>
        <taxon>Agaricales</taxon>
        <taxon>Marasmiineae</taxon>
        <taxon>Mycenaceae</taxon>
        <taxon>Favolaschia</taxon>
    </lineage>
</organism>
<feature type="region of interest" description="Disordered" evidence="19">
    <location>
        <begin position="1868"/>
        <end position="1911"/>
    </location>
</feature>
<keyword evidence="12 17" id="KW-0233">DNA recombination</keyword>
<comment type="cofactor">
    <cofactor evidence="1">
        <name>Mg(2+)</name>
        <dbReference type="ChEBI" id="CHEBI:18420"/>
    </cofactor>
</comment>
<keyword evidence="11 16" id="KW-0238">DNA-binding</keyword>
<feature type="region of interest" description="Disordered" evidence="19">
    <location>
        <begin position="1"/>
        <end position="34"/>
    </location>
</feature>
<feature type="domain" description="ATP-dependent DNA ligase family profile" evidence="21">
    <location>
        <begin position="390"/>
        <end position="524"/>
    </location>
</feature>
<feature type="region of interest" description="Disordered" evidence="19">
    <location>
        <begin position="847"/>
        <end position="913"/>
    </location>
</feature>
<evidence type="ECO:0000256" key="18">
    <source>
        <dbReference type="RuleBase" id="RU004196"/>
    </source>
</evidence>
<dbReference type="GO" id="GO:0032807">
    <property type="term" value="C:DNA ligase IV complex"/>
    <property type="evidence" value="ECO:0007669"/>
    <property type="project" value="TreeGrafter"/>
</dbReference>
<dbReference type="InterPro" id="IPR036388">
    <property type="entry name" value="WH-like_DNA-bd_sf"/>
</dbReference>
<dbReference type="PROSITE" id="PS50160">
    <property type="entry name" value="DNA_LIGASE_A3"/>
    <property type="match status" value="1"/>
</dbReference>
<evidence type="ECO:0000256" key="1">
    <source>
        <dbReference type="ARBA" id="ARBA00001946"/>
    </source>
</evidence>
<dbReference type="GO" id="GO:0006310">
    <property type="term" value="P:DNA recombination"/>
    <property type="evidence" value="ECO:0007669"/>
    <property type="project" value="UniProtKB-KW"/>
</dbReference>
<keyword evidence="14 16" id="KW-0539">Nucleus</keyword>
<dbReference type="InterPro" id="IPR000977">
    <property type="entry name" value="DNA_ligase_ATP-dep"/>
</dbReference>
<dbReference type="InterPro" id="IPR036599">
    <property type="entry name" value="DNA_ligase_N_sf"/>
</dbReference>
<dbReference type="NCBIfam" id="TIGR00574">
    <property type="entry name" value="dnl1"/>
    <property type="match status" value="1"/>
</dbReference>
<comment type="catalytic activity">
    <reaction evidence="15 17">
        <text>ATP + (deoxyribonucleotide)n-3'-hydroxyl + 5'-phospho-(deoxyribonucleotide)m = (deoxyribonucleotide)n+m + AMP + diphosphate.</text>
        <dbReference type="EC" id="6.5.1.1"/>
    </reaction>
</comment>
<feature type="compositionally biased region" description="Basic and acidic residues" evidence="19">
    <location>
        <begin position="847"/>
        <end position="857"/>
    </location>
</feature>
<dbReference type="PROSITE" id="PS50172">
    <property type="entry name" value="BRCT"/>
    <property type="match status" value="2"/>
</dbReference>
<dbReference type="PROSITE" id="PS00697">
    <property type="entry name" value="DNA_LIGASE_A1"/>
    <property type="match status" value="1"/>
</dbReference>
<keyword evidence="8 17" id="KW-0227">DNA damage</keyword>
<feature type="compositionally biased region" description="Acidic residues" evidence="19">
    <location>
        <begin position="858"/>
        <end position="880"/>
    </location>
</feature>
<dbReference type="InterPro" id="IPR036390">
    <property type="entry name" value="WH_DNA-bd_sf"/>
</dbReference>
<name>A0AAW0BX74_9AGAR</name>
<evidence type="ECO:0000256" key="16">
    <source>
        <dbReference type="PROSITE-ProRule" id="PRU00089"/>
    </source>
</evidence>
<feature type="compositionally biased region" description="Basic residues" evidence="19">
    <location>
        <begin position="1150"/>
        <end position="1159"/>
    </location>
</feature>
<evidence type="ECO:0000256" key="15">
    <source>
        <dbReference type="ARBA" id="ARBA00034003"/>
    </source>
</evidence>
<dbReference type="SUPFAM" id="SSF46785">
    <property type="entry name" value="Winged helix' DNA-binding domain"/>
    <property type="match status" value="1"/>
</dbReference>
<evidence type="ECO:0000256" key="6">
    <source>
        <dbReference type="ARBA" id="ARBA00022737"/>
    </source>
</evidence>
<evidence type="ECO:0000256" key="2">
    <source>
        <dbReference type="ARBA" id="ARBA00004123"/>
    </source>
</evidence>
<keyword evidence="9 17" id="KW-0067">ATP-binding</keyword>
<evidence type="ECO:0000256" key="3">
    <source>
        <dbReference type="ARBA" id="ARBA00007572"/>
    </source>
</evidence>
<evidence type="ECO:0000259" key="21">
    <source>
        <dbReference type="PROSITE" id="PS50160"/>
    </source>
</evidence>
<dbReference type="Pfam" id="PF01068">
    <property type="entry name" value="DNA_ligase_A_M"/>
    <property type="match status" value="1"/>
</dbReference>
<dbReference type="GO" id="GO:0006297">
    <property type="term" value="P:nucleotide-excision repair, DNA gap filling"/>
    <property type="evidence" value="ECO:0007669"/>
    <property type="project" value="TreeGrafter"/>
</dbReference>
<feature type="region of interest" description="Disordered" evidence="19">
    <location>
        <begin position="1926"/>
        <end position="1947"/>
    </location>
</feature>
<dbReference type="GO" id="GO:0005524">
    <property type="term" value="F:ATP binding"/>
    <property type="evidence" value="ECO:0007669"/>
    <property type="project" value="UniProtKB-KW"/>
</dbReference>
<comment type="caution">
    <text evidence="23">The sequence shown here is derived from an EMBL/GenBank/DDBJ whole genome shotgun (WGS) entry which is preliminary data.</text>
</comment>
<dbReference type="InterPro" id="IPR012308">
    <property type="entry name" value="DNA_ligase_ATP-dep_N"/>
</dbReference>
<dbReference type="Gene3D" id="3.30.470.30">
    <property type="entry name" value="DNA ligase/mRNA capping enzyme"/>
    <property type="match status" value="1"/>
</dbReference>
<dbReference type="CDD" id="cd18435">
    <property type="entry name" value="BRCT_BRC1_like_rpt1"/>
    <property type="match status" value="1"/>
</dbReference>
<dbReference type="Gene3D" id="1.10.3260.10">
    <property type="entry name" value="DNA ligase, ATP-dependent, N-terminal domain"/>
    <property type="match status" value="1"/>
</dbReference>
<keyword evidence="4 17" id="KW-0436">Ligase</keyword>
<evidence type="ECO:0000256" key="7">
    <source>
        <dbReference type="ARBA" id="ARBA00022741"/>
    </source>
</evidence>
<dbReference type="InterPro" id="IPR036420">
    <property type="entry name" value="BRCT_dom_sf"/>
</dbReference>
<feature type="compositionally biased region" description="Acidic residues" evidence="19">
    <location>
        <begin position="1580"/>
        <end position="1595"/>
    </location>
</feature>
<feature type="compositionally biased region" description="Pro residues" evidence="19">
    <location>
        <begin position="1344"/>
        <end position="1355"/>
    </location>
</feature>
<feature type="compositionally biased region" description="Low complexity" evidence="19">
    <location>
        <begin position="1"/>
        <end position="12"/>
    </location>
</feature>
<feature type="compositionally biased region" description="Basic residues" evidence="19">
    <location>
        <begin position="1803"/>
        <end position="1813"/>
    </location>
</feature>
<dbReference type="InterPro" id="IPR012309">
    <property type="entry name" value="DNA_ligase_ATP-dep_C"/>
</dbReference>
<dbReference type="CDD" id="cd07903">
    <property type="entry name" value="Adenylation_DNA_ligase_IV"/>
    <property type="match status" value="1"/>
</dbReference>
<feature type="compositionally biased region" description="Acidic residues" evidence="19">
    <location>
        <begin position="791"/>
        <end position="808"/>
    </location>
</feature>
<evidence type="ECO:0000256" key="9">
    <source>
        <dbReference type="ARBA" id="ARBA00022840"/>
    </source>
</evidence>
<evidence type="ECO:0000259" key="20">
    <source>
        <dbReference type="PROSITE" id="PS50039"/>
    </source>
</evidence>
<feature type="compositionally biased region" description="Low complexity" evidence="19">
    <location>
        <begin position="1316"/>
        <end position="1325"/>
    </location>
</feature>
<feature type="region of interest" description="Disordered" evidence="19">
    <location>
        <begin position="1982"/>
        <end position="2001"/>
    </location>
</feature>
<dbReference type="GO" id="GO:0043565">
    <property type="term" value="F:sequence-specific DNA binding"/>
    <property type="evidence" value="ECO:0007669"/>
    <property type="project" value="InterPro"/>
</dbReference>
<feature type="region of interest" description="Disordered" evidence="19">
    <location>
        <begin position="788"/>
        <end position="827"/>
    </location>
</feature>
<dbReference type="EC" id="6.5.1.1" evidence="17"/>
<keyword evidence="7 17" id="KW-0547">Nucleotide-binding</keyword>
<keyword evidence="10" id="KW-0460">Magnesium</keyword>
<evidence type="ECO:0000313" key="23">
    <source>
        <dbReference type="EMBL" id="KAK7030701.1"/>
    </source>
</evidence>
<dbReference type="SUPFAM" id="SSF52113">
    <property type="entry name" value="BRCT domain"/>
    <property type="match status" value="2"/>
</dbReference>
<evidence type="ECO:0000256" key="11">
    <source>
        <dbReference type="ARBA" id="ARBA00023125"/>
    </source>
</evidence>
<feature type="compositionally biased region" description="Basic and acidic residues" evidence="19">
    <location>
        <begin position="817"/>
        <end position="827"/>
    </location>
</feature>
<feature type="DNA-binding region" description="Fork-head" evidence="16">
    <location>
        <begin position="1360"/>
        <end position="1452"/>
    </location>
</feature>
<feature type="compositionally biased region" description="Basic residues" evidence="19">
    <location>
        <begin position="1457"/>
        <end position="1466"/>
    </location>
</feature>
<keyword evidence="5" id="KW-0479">Metal-binding</keyword>
<feature type="region of interest" description="Disordered" evidence="19">
    <location>
        <begin position="1065"/>
        <end position="1246"/>
    </location>
</feature>
<dbReference type="Gene3D" id="3.40.50.10190">
    <property type="entry name" value="BRCT domain"/>
    <property type="match status" value="2"/>
</dbReference>
<dbReference type="InterPro" id="IPR012310">
    <property type="entry name" value="DNA_ligase_ATP-dep_cent"/>
</dbReference>
<dbReference type="PRINTS" id="PR00053">
    <property type="entry name" value="FORKHEAD"/>
</dbReference>
<dbReference type="SUPFAM" id="SSF50249">
    <property type="entry name" value="Nucleic acid-binding proteins"/>
    <property type="match status" value="1"/>
</dbReference>
<dbReference type="PANTHER" id="PTHR45997">
    <property type="entry name" value="DNA LIGASE 4"/>
    <property type="match status" value="1"/>
</dbReference>
<keyword evidence="13 17" id="KW-0234">DNA repair</keyword>
<comment type="similarity">
    <text evidence="3 18">Belongs to the ATP-dependent DNA ligase family.</text>
</comment>
<comment type="subcellular location">
    <subcellularLocation>
        <location evidence="2 16">Nucleus</location>
    </subcellularLocation>
</comment>
<dbReference type="InterPro" id="IPR016059">
    <property type="entry name" value="DNA_ligase_ATP-dep_CS"/>
</dbReference>
<dbReference type="PANTHER" id="PTHR45997:SF1">
    <property type="entry name" value="DNA LIGASE 4"/>
    <property type="match status" value="1"/>
</dbReference>
<evidence type="ECO:0000256" key="14">
    <source>
        <dbReference type="ARBA" id="ARBA00023242"/>
    </source>
</evidence>
<dbReference type="Pfam" id="PF04679">
    <property type="entry name" value="DNA_ligase_A_C"/>
    <property type="match status" value="1"/>
</dbReference>
<feature type="region of interest" description="Disordered" evidence="19">
    <location>
        <begin position="1782"/>
        <end position="1849"/>
    </location>
</feature>
<accession>A0AAW0BX74</accession>
<dbReference type="InterPro" id="IPR029710">
    <property type="entry name" value="LIG4"/>
</dbReference>
<evidence type="ECO:0000313" key="24">
    <source>
        <dbReference type="Proteomes" id="UP001362999"/>
    </source>
</evidence>
<feature type="region of interest" description="Disordered" evidence="19">
    <location>
        <begin position="1282"/>
        <end position="1355"/>
    </location>
</feature>
<feature type="compositionally biased region" description="Acidic residues" evidence="19">
    <location>
        <begin position="893"/>
        <end position="906"/>
    </location>
</feature>
<evidence type="ECO:0000256" key="5">
    <source>
        <dbReference type="ARBA" id="ARBA00022723"/>
    </source>
</evidence>
<dbReference type="GO" id="GO:0003910">
    <property type="term" value="F:DNA ligase (ATP) activity"/>
    <property type="evidence" value="ECO:0007669"/>
    <property type="project" value="UniProtKB-EC"/>
</dbReference>
<feature type="compositionally biased region" description="Acidic residues" evidence="19">
    <location>
        <begin position="1736"/>
        <end position="1751"/>
    </location>
</feature>
<dbReference type="EMBL" id="JAWWNJ010000025">
    <property type="protein sequence ID" value="KAK7030701.1"/>
    <property type="molecule type" value="Genomic_DNA"/>
</dbReference>
<dbReference type="Proteomes" id="UP001362999">
    <property type="component" value="Unassembled WGS sequence"/>
</dbReference>
<feature type="domain" description="BRCT" evidence="22">
    <location>
        <begin position="684"/>
        <end position="780"/>
    </location>
</feature>
<gene>
    <name evidence="23" type="ORF">R3P38DRAFT_3394092</name>
</gene>
<keyword evidence="6" id="KW-0677">Repeat</keyword>
<dbReference type="SMART" id="SM00292">
    <property type="entry name" value="BRCT"/>
    <property type="match status" value="2"/>
</dbReference>
<dbReference type="SMART" id="SM00339">
    <property type="entry name" value="FH"/>
    <property type="match status" value="1"/>
</dbReference>
<dbReference type="GO" id="GO:0046872">
    <property type="term" value="F:metal ion binding"/>
    <property type="evidence" value="ECO:0007669"/>
    <property type="project" value="UniProtKB-KW"/>
</dbReference>
<evidence type="ECO:0000256" key="13">
    <source>
        <dbReference type="ARBA" id="ARBA00023204"/>
    </source>
</evidence>
<feature type="domain" description="BRCT" evidence="22">
    <location>
        <begin position="921"/>
        <end position="1031"/>
    </location>
</feature>
<dbReference type="PROSITE" id="PS50039">
    <property type="entry name" value="FORK_HEAD_3"/>
    <property type="match status" value="1"/>
</dbReference>
<dbReference type="Gene3D" id="1.10.10.10">
    <property type="entry name" value="Winged helix-like DNA-binding domain superfamily/Winged helix DNA-binding domain"/>
    <property type="match status" value="1"/>
</dbReference>
<dbReference type="InterPro" id="IPR012340">
    <property type="entry name" value="NA-bd_OB-fold"/>
</dbReference>
<keyword evidence="24" id="KW-1185">Reference proteome</keyword>
<evidence type="ECO:0000256" key="4">
    <source>
        <dbReference type="ARBA" id="ARBA00022598"/>
    </source>
</evidence>
<evidence type="ECO:0000256" key="19">
    <source>
        <dbReference type="SAM" id="MobiDB-lite"/>
    </source>
</evidence>
<dbReference type="Pfam" id="PF00250">
    <property type="entry name" value="Forkhead"/>
    <property type="match status" value="1"/>
</dbReference>
<proteinExistence type="inferred from homology"/>
<dbReference type="Pfam" id="PF04675">
    <property type="entry name" value="DNA_ligase_A_N"/>
    <property type="match status" value="1"/>
</dbReference>
<evidence type="ECO:0000256" key="8">
    <source>
        <dbReference type="ARBA" id="ARBA00022763"/>
    </source>
</evidence>
<protein>
    <recommendedName>
        <fullName evidence="17">DNA ligase</fullName>
        <ecNumber evidence="17">6.5.1.1</ecNumber>
    </recommendedName>
</protein>
<evidence type="ECO:0000259" key="22">
    <source>
        <dbReference type="PROSITE" id="PS50172"/>
    </source>
</evidence>
<dbReference type="GO" id="GO:0071897">
    <property type="term" value="P:DNA biosynthetic process"/>
    <property type="evidence" value="ECO:0007669"/>
    <property type="project" value="InterPro"/>
</dbReference>
<dbReference type="InterPro" id="IPR044125">
    <property type="entry name" value="Adenylation_DNA_ligase_IV"/>
</dbReference>
<dbReference type="InterPro" id="IPR001766">
    <property type="entry name" value="Fork_head_dom"/>
</dbReference>
<feature type="compositionally biased region" description="Low complexity" evidence="19">
    <location>
        <begin position="1493"/>
        <end position="1510"/>
    </location>
</feature>
<feature type="compositionally biased region" description="Pro residues" evidence="19">
    <location>
        <begin position="1302"/>
        <end position="1315"/>
    </location>
</feature>
<feature type="compositionally biased region" description="Low complexity" evidence="19">
    <location>
        <begin position="1668"/>
        <end position="1677"/>
    </location>
</feature>
<feature type="compositionally biased region" description="Polar residues" evidence="19">
    <location>
        <begin position="1065"/>
        <end position="1116"/>
    </location>
</feature>
<dbReference type="Gene3D" id="2.40.50.140">
    <property type="entry name" value="Nucleic acid-binding proteins"/>
    <property type="match status" value="1"/>
</dbReference>
<feature type="domain" description="Fork-head" evidence="20">
    <location>
        <begin position="1360"/>
        <end position="1452"/>
    </location>
</feature>
<dbReference type="SUPFAM" id="SSF56091">
    <property type="entry name" value="DNA ligase/mRNA capping enzyme, catalytic domain"/>
    <property type="match status" value="1"/>
</dbReference>